<protein>
    <submittedName>
        <fullName evidence="1">CRAL-TRIO domain-containing protein</fullName>
    </submittedName>
</protein>
<name>A0ACB8AGE7_9AGAM</name>
<evidence type="ECO:0000313" key="2">
    <source>
        <dbReference type="Proteomes" id="UP000790377"/>
    </source>
</evidence>
<accession>A0ACB8AGE7</accession>
<keyword evidence="2" id="KW-1185">Reference proteome</keyword>
<sequence length="410" mass="47371">MTDDVTRSLLQANHNNLINEYLANVLNISAVQKTLVDDVLPHIRDEFHLPQEDVAWAHEWLQDTATIFRILRRHRFTRSFTIEAIRTIILWRLNVLRPVLRVPQPGLLHCLPPSVTDLFGRPIVFLKVSSLDELKQDAKDVLLPAIEQLRLHLQSINKHRDTATSVVLQFVFVVDLQGVSLHSFNAELISWLMREVIPRFPGMLAAVFLLNYSWAHSGMWSIAKRILPVSAISRVFFPSQDELLQIFSPSALPQDYGGLLPVLDSIDDPLPRLDLAPPSPDLRQPQPSHLDSAEVTMPTSLSRTPSTICIPPTSFLNPFYGYPILTSSRHPHIFRPTRRRKRDLLRTLAFLWWRRWGIRTLTALCIIVSLLMVRPRLRRWLPVIPAINTGRKMALWQQLRLNWFAYRLNR</sequence>
<dbReference type="EMBL" id="MU267652">
    <property type="protein sequence ID" value="KAH7912419.1"/>
    <property type="molecule type" value="Genomic_DNA"/>
</dbReference>
<proteinExistence type="predicted"/>
<comment type="caution">
    <text evidence="1">The sequence shown here is derived from an EMBL/GenBank/DDBJ whole genome shotgun (WGS) entry which is preliminary data.</text>
</comment>
<evidence type="ECO:0000313" key="1">
    <source>
        <dbReference type="EMBL" id="KAH7912419.1"/>
    </source>
</evidence>
<reference evidence="1" key="1">
    <citation type="journal article" date="2021" name="New Phytol.">
        <title>Evolutionary innovations through gain and loss of genes in the ectomycorrhizal Boletales.</title>
        <authorList>
            <person name="Wu G."/>
            <person name="Miyauchi S."/>
            <person name="Morin E."/>
            <person name="Kuo A."/>
            <person name="Drula E."/>
            <person name="Varga T."/>
            <person name="Kohler A."/>
            <person name="Feng B."/>
            <person name="Cao Y."/>
            <person name="Lipzen A."/>
            <person name="Daum C."/>
            <person name="Hundley H."/>
            <person name="Pangilinan J."/>
            <person name="Johnson J."/>
            <person name="Barry K."/>
            <person name="LaButti K."/>
            <person name="Ng V."/>
            <person name="Ahrendt S."/>
            <person name="Min B."/>
            <person name="Choi I.G."/>
            <person name="Park H."/>
            <person name="Plett J.M."/>
            <person name="Magnuson J."/>
            <person name="Spatafora J.W."/>
            <person name="Nagy L.G."/>
            <person name="Henrissat B."/>
            <person name="Grigoriev I.V."/>
            <person name="Yang Z.L."/>
            <person name="Xu J."/>
            <person name="Martin F.M."/>
        </authorList>
    </citation>
    <scope>NUCLEOTIDE SEQUENCE</scope>
    <source>
        <strain evidence="1">ATCC 28755</strain>
    </source>
</reference>
<gene>
    <name evidence="1" type="ORF">BJ138DRAFT_1148448</name>
</gene>
<organism evidence="1 2">
    <name type="scientific">Hygrophoropsis aurantiaca</name>
    <dbReference type="NCBI Taxonomy" id="72124"/>
    <lineage>
        <taxon>Eukaryota</taxon>
        <taxon>Fungi</taxon>
        <taxon>Dikarya</taxon>
        <taxon>Basidiomycota</taxon>
        <taxon>Agaricomycotina</taxon>
        <taxon>Agaricomycetes</taxon>
        <taxon>Agaricomycetidae</taxon>
        <taxon>Boletales</taxon>
        <taxon>Coniophorineae</taxon>
        <taxon>Hygrophoropsidaceae</taxon>
        <taxon>Hygrophoropsis</taxon>
    </lineage>
</organism>
<dbReference type="Proteomes" id="UP000790377">
    <property type="component" value="Unassembled WGS sequence"/>
</dbReference>